<gene>
    <name evidence="4" type="ORF">SAMN05444364_11823</name>
</gene>
<name>A0AAX2F500_9BACT</name>
<feature type="region of interest" description="Disordered" evidence="1">
    <location>
        <begin position="94"/>
        <end position="131"/>
    </location>
</feature>
<evidence type="ECO:0000256" key="2">
    <source>
        <dbReference type="SAM" id="SignalP"/>
    </source>
</evidence>
<feature type="signal peptide" evidence="2">
    <location>
        <begin position="1"/>
        <end position="18"/>
    </location>
</feature>
<dbReference type="Gene3D" id="3.30.530.80">
    <property type="match status" value="1"/>
</dbReference>
<organism evidence="4 5">
    <name type="scientific">Prevotella scopos JCM 17725</name>
    <dbReference type="NCBI Taxonomy" id="1236518"/>
    <lineage>
        <taxon>Bacteria</taxon>
        <taxon>Pseudomonadati</taxon>
        <taxon>Bacteroidota</taxon>
        <taxon>Bacteroidia</taxon>
        <taxon>Bacteroidales</taxon>
        <taxon>Prevotellaceae</taxon>
        <taxon>Prevotella</taxon>
    </lineage>
</organism>
<dbReference type="Pfam" id="PF14730">
    <property type="entry name" value="DUF4468"/>
    <property type="match status" value="1"/>
</dbReference>
<feature type="domain" description="DUF4468" evidence="3">
    <location>
        <begin position="178"/>
        <end position="269"/>
    </location>
</feature>
<dbReference type="CDD" id="cd12190">
    <property type="entry name" value="Bacova_04320_like"/>
    <property type="match status" value="1"/>
</dbReference>
<dbReference type="InterPro" id="IPR027823">
    <property type="entry name" value="DUF4468"/>
</dbReference>
<keyword evidence="2" id="KW-0732">Signal</keyword>
<reference evidence="4 5" key="1">
    <citation type="submission" date="2016-11" db="EMBL/GenBank/DDBJ databases">
        <authorList>
            <person name="Varghese N."/>
            <person name="Submissions S."/>
        </authorList>
    </citation>
    <scope>NUCLEOTIDE SEQUENCE [LARGE SCALE GENOMIC DNA]</scope>
    <source>
        <strain evidence="4 5">DSM 22613</strain>
    </source>
</reference>
<protein>
    <submittedName>
        <fullName evidence="4">Colicin import membrane protein</fullName>
    </submittedName>
</protein>
<evidence type="ECO:0000313" key="4">
    <source>
        <dbReference type="EMBL" id="SHF92570.1"/>
    </source>
</evidence>
<dbReference type="RefSeq" id="WP_025838694.1">
    <property type="nucleotide sequence ID" value="NZ_BAKP01000024.1"/>
</dbReference>
<keyword evidence="5" id="KW-1185">Reference proteome</keyword>
<dbReference type="EMBL" id="FQWA01000018">
    <property type="protein sequence ID" value="SHF92570.1"/>
    <property type="molecule type" value="Genomic_DNA"/>
</dbReference>
<accession>A0AAX2F500</accession>
<dbReference type="AlphaFoldDB" id="A0AAX2F500"/>
<proteinExistence type="predicted"/>
<dbReference type="Proteomes" id="UP000184105">
    <property type="component" value="Unassembled WGS sequence"/>
</dbReference>
<sequence length="326" mass="35681">MKKILIFLFLCLPMMASAQTTLTPEQKLEQAQRQLEEAKAALEQAKANAAKAKAEAEARAKKEAEAKAKADIEKKIAEMKAEAERLEREAAALTEAAKKAQTTTAAPTTKAPESSVTKATGTPTTSVTNTASDSWVVPTAAATAAARANKTMNTDSKANKDLYLQKGIIPEVNGQVVWTETFNVPGATADELYDKAFAYLTELTQGSNQLEGSKVALVNKGEHSIVATVREKLIFSSSFLSLDYTQFNYVLQATCRDGQATLTMNRLTYRYDVQGNVSDFNAEQWITDKHAVNKKQTRLLPVSGKFRRATIDRKNSIFEGFEQALK</sequence>
<comment type="caution">
    <text evidence="4">The sequence shown here is derived from an EMBL/GenBank/DDBJ whole genome shotgun (WGS) entry which is preliminary data.</text>
</comment>
<feature type="compositionally biased region" description="Polar residues" evidence="1">
    <location>
        <begin position="114"/>
        <end position="131"/>
    </location>
</feature>
<evidence type="ECO:0000259" key="3">
    <source>
        <dbReference type="Pfam" id="PF14730"/>
    </source>
</evidence>
<feature type="chain" id="PRO_5043600943" evidence="2">
    <location>
        <begin position="19"/>
        <end position="326"/>
    </location>
</feature>
<evidence type="ECO:0000313" key="5">
    <source>
        <dbReference type="Proteomes" id="UP000184105"/>
    </source>
</evidence>
<feature type="compositionally biased region" description="Low complexity" evidence="1">
    <location>
        <begin position="94"/>
        <end position="113"/>
    </location>
</feature>
<evidence type="ECO:0000256" key="1">
    <source>
        <dbReference type="SAM" id="MobiDB-lite"/>
    </source>
</evidence>